<sequence>MVFFSRIIAQKVGSLADSHQQQQQQQHHHQDPYHIQNTYQHNTHQDFHNGPQFPPSHYLCHQPQVINRGYYMATPTTSKHQHRAVRRAERHYRHAERSMQRAKHRVERDFRRAERRGELVPVAPAIYQPAVGGQMHLREPDGYEMRQMGYQQRPEMHAPASENQEAGQAGAVPRHQFEDVPPPSYEEVQRKQ</sequence>
<reference evidence="2 3" key="1">
    <citation type="journal article" date="2025" name="Microbiol. Resour. Announc.">
        <title>Draft genome sequences for Neonectria magnoliae and Neonectria punicea, canker pathogens of Liriodendron tulipifera and Acer saccharum in West Virginia.</title>
        <authorList>
            <person name="Petronek H.M."/>
            <person name="Kasson M.T."/>
            <person name="Metheny A.M."/>
            <person name="Stauder C.M."/>
            <person name="Lovett B."/>
            <person name="Lynch S.C."/>
            <person name="Garnas J.R."/>
            <person name="Kasson L.R."/>
            <person name="Stajich J.E."/>
        </authorList>
    </citation>
    <scope>NUCLEOTIDE SEQUENCE [LARGE SCALE GENOMIC DNA]</scope>
    <source>
        <strain evidence="2 3">NRRL 64651</strain>
    </source>
</reference>
<keyword evidence="3" id="KW-1185">Reference proteome</keyword>
<feature type="region of interest" description="Disordered" evidence="1">
    <location>
        <begin position="150"/>
        <end position="192"/>
    </location>
</feature>
<protein>
    <submittedName>
        <fullName evidence="2">Uncharacterized protein</fullName>
    </submittedName>
</protein>
<evidence type="ECO:0000313" key="2">
    <source>
        <dbReference type="EMBL" id="KAK7431244.1"/>
    </source>
</evidence>
<proteinExistence type="predicted"/>
<name>A0ABR1ICI1_9HYPO</name>
<organism evidence="2 3">
    <name type="scientific">Neonectria magnoliae</name>
    <dbReference type="NCBI Taxonomy" id="2732573"/>
    <lineage>
        <taxon>Eukaryota</taxon>
        <taxon>Fungi</taxon>
        <taxon>Dikarya</taxon>
        <taxon>Ascomycota</taxon>
        <taxon>Pezizomycotina</taxon>
        <taxon>Sordariomycetes</taxon>
        <taxon>Hypocreomycetidae</taxon>
        <taxon>Hypocreales</taxon>
        <taxon>Nectriaceae</taxon>
        <taxon>Neonectria</taxon>
    </lineage>
</organism>
<accession>A0ABR1ICI1</accession>
<evidence type="ECO:0000313" key="3">
    <source>
        <dbReference type="Proteomes" id="UP001498421"/>
    </source>
</evidence>
<comment type="caution">
    <text evidence="2">The sequence shown here is derived from an EMBL/GenBank/DDBJ whole genome shotgun (WGS) entry which is preliminary data.</text>
</comment>
<dbReference type="Proteomes" id="UP001498421">
    <property type="component" value="Unassembled WGS sequence"/>
</dbReference>
<gene>
    <name evidence="2" type="ORF">QQZ08_002285</name>
</gene>
<evidence type="ECO:0000256" key="1">
    <source>
        <dbReference type="SAM" id="MobiDB-lite"/>
    </source>
</evidence>
<dbReference type="EMBL" id="JAZAVK010000013">
    <property type="protein sequence ID" value="KAK7431244.1"/>
    <property type="molecule type" value="Genomic_DNA"/>
</dbReference>